<dbReference type="AlphaFoldDB" id="A0A7M4D8L3"/>
<dbReference type="Proteomes" id="UP000285951">
    <property type="component" value="Unassembled WGS sequence"/>
</dbReference>
<comment type="caution">
    <text evidence="1">The sequence shown here is derived from an EMBL/GenBank/DDBJ whole genome shotgun (WGS) entry which is preliminary data.</text>
</comment>
<evidence type="ECO:0000313" key="2">
    <source>
        <dbReference type="EMBL" id="MVB08197.1"/>
    </source>
</evidence>
<dbReference type="EMBL" id="QTZN02000037">
    <property type="protein sequence ID" value="MVB08197.1"/>
    <property type="molecule type" value="Genomic_DNA"/>
</dbReference>
<evidence type="ECO:0000313" key="1">
    <source>
        <dbReference type="EMBL" id="MUP38992.1"/>
    </source>
</evidence>
<gene>
    <name evidence="2" type="ORF">DWB62_014320</name>
    <name evidence="1" type="ORF">GNY23_14320</name>
</gene>
<reference evidence="1 4" key="2">
    <citation type="submission" date="2019-12" db="EMBL/GenBank/DDBJ databases">
        <title>Draft genome sequence of Labilibaculum sp. strain 44 isolated from deep waters of Black Sea.</title>
        <authorList>
            <person name="Yadav S."/>
            <person name="Villanueva L."/>
        </authorList>
    </citation>
    <scope>NUCLEOTIDE SEQUENCE [LARGE SCALE GENOMIC DNA]</scope>
    <source>
        <strain evidence="1 4">44</strain>
    </source>
</reference>
<organism evidence="1 4">
    <name type="scientific">Labilibaculum euxinus</name>
    <dbReference type="NCBI Taxonomy" id="2686357"/>
    <lineage>
        <taxon>Bacteria</taxon>
        <taxon>Pseudomonadati</taxon>
        <taxon>Bacteroidota</taxon>
        <taxon>Bacteroidia</taxon>
        <taxon>Marinilabiliales</taxon>
        <taxon>Marinifilaceae</taxon>
        <taxon>Labilibaculum</taxon>
    </lineage>
</organism>
<dbReference type="Proteomes" id="UP000462449">
    <property type="component" value="Unassembled WGS sequence"/>
</dbReference>
<dbReference type="EMBL" id="WOTW01000037">
    <property type="protein sequence ID" value="MUP38992.1"/>
    <property type="molecule type" value="Genomic_DNA"/>
</dbReference>
<proteinExistence type="predicted"/>
<protein>
    <submittedName>
        <fullName evidence="1">Uncharacterized protein</fullName>
    </submittedName>
</protein>
<reference evidence="2 3" key="1">
    <citation type="submission" date="2019-11" db="EMBL/GenBank/DDBJ databases">
        <title>Draft genome sequence of Labilibaculum sp. strain SYP isolated from Black Sea.</title>
        <authorList>
            <person name="Yadav S."/>
            <person name="Villanueva L."/>
        </authorList>
    </citation>
    <scope>NUCLEOTIDE SEQUENCE [LARGE SCALE GENOMIC DNA]</scope>
    <source>
        <strain evidence="2 3">44</strain>
    </source>
</reference>
<sequence>MTSRRKRSETDTLEQYRVSLTNVEQQQEIAAAMTGFGYDTAAIAEGKLLYENMRKAYDLNKQEDNETLESKINLDAITETVAEDYSLDRKKAKVIFRNDPLVLHKLALSGAAPKAYIKWVECMKTFYNGLAAEPELITKLSKLKFSAEDAESRLANIQELEYARSQYLKEAGESQEATKAKDTAFAEVDKWMSDFYAVAKIAMEDKPQLLESLGLLVRN</sequence>
<evidence type="ECO:0000313" key="3">
    <source>
        <dbReference type="Proteomes" id="UP000285951"/>
    </source>
</evidence>
<name>A0A7M4D8L3_9BACT</name>
<evidence type="ECO:0000313" key="4">
    <source>
        <dbReference type="Proteomes" id="UP000462449"/>
    </source>
</evidence>
<keyword evidence="3" id="KW-1185">Reference proteome</keyword>
<dbReference type="OrthoDB" id="1120922at2"/>
<accession>A0A7M4D8L3</accession>